<feature type="domain" description="Photolyase/cryptochrome alpha/beta" evidence="7">
    <location>
        <begin position="13"/>
        <end position="142"/>
    </location>
</feature>
<dbReference type="Gene3D" id="3.40.50.620">
    <property type="entry name" value="HUPs"/>
    <property type="match status" value="1"/>
</dbReference>
<feature type="site" description="Electron transfer via tryptophanyl radical" evidence="5">
    <location>
        <position position="399"/>
    </location>
</feature>
<dbReference type="GO" id="GO:0006950">
    <property type="term" value="P:response to stress"/>
    <property type="evidence" value="ECO:0007669"/>
    <property type="project" value="UniProtKB-ARBA"/>
</dbReference>
<keyword evidence="8" id="KW-0456">Lyase</keyword>
<dbReference type="GO" id="GO:0071949">
    <property type="term" value="F:FAD binding"/>
    <property type="evidence" value="ECO:0007669"/>
    <property type="project" value="TreeGrafter"/>
</dbReference>
<dbReference type="GO" id="GO:0006139">
    <property type="term" value="P:nucleobase-containing compound metabolic process"/>
    <property type="evidence" value="ECO:0007669"/>
    <property type="project" value="UniProtKB-ARBA"/>
</dbReference>
<keyword evidence="3 6" id="KW-0157">Chromophore</keyword>
<keyword evidence="2 4" id="KW-0274">FAD</keyword>
<feature type="binding site" evidence="4">
    <location>
        <position position="288"/>
    </location>
    <ligand>
        <name>FAD</name>
        <dbReference type="ChEBI" id="CHEBI:57692"/>
    </ligand>
</feature>
<dbReference type="Pfam" id="PF03441">
    <property type="entry name" value="FAD_binding_7"/>
    <property type="match status" value="1"/>
</dbReference>
<accession>A0AAU7DV35</accession>
<organism evidence="8">
    <name type="scientific">Jonesiaceae bacterium BS-20</name>
    <dbReference type="NCBI Taxonomy" id="3120821"/>
    <lineage>
        <taxon>Bacteria</taxon>
        <taxon>Bacillati</taxon>
        <taxon>Actinomycetota</taxon>
        <taxon>Actinomycetes</taxon>
        <taxon>Micrococcales</taxon>
        <taxon>Jonesiaceae</taxon>
    </lineage>
</organism>
<dbReference type="GO" id="GO:0009416">
    <property type="term" value="P:response to light stimulus"/>
    <property type="evidence" value="ECO:0007669"/>
    <property type="project" value="TreeGrafter"/>
</dbReference>
<evidence type="ECO:0000256" key="3">
    <source>
        <dbReference type="ARBA" id="ARBA00022991"/>
    </source>
</evidence>
<dbReference type="EC" id="4.1.99.3" evidence="8"/>
<dbReference type="Pfam" id="PF00875">
    <property type="entry name" value="DNA_photolyase"/>
    <property type="match status" value="1"/>
</dbReference>
<dbReference type="SUPFAM" id="SSF52425">
    <property type="entry name" value="Cryptochrome/photolyase, N-terminal domain"/>
    <property type="match status" value="1"/>
</dbReference>
<feature type="site" description="Electron transfer via tryptophanyl radical" evidence="5">
    <location>
        <position position="376"/>
    </location>
</feature>
<dbReference type="InterPro" id="IPR002081">
    <property type="entry name" value="Cryptochrome/DNA_photolyase_1"/>
</dbReference>
<dbReference type="InterPro" id="IPR006050">
    <property type="entry name" value="DNA_photolyase_N"/>
</dbReference>
<dbReference type="InterPro" id="IPR005101">
    <property type="entry name" value="Cryptochr/Photolyase_FAD-bd"/>
</dbReference>
<evidence type="ECO:0000256" key="5">
    <source>
        <dbReference type="PIRSR" id="PIRSR602081-2"/>
    </source>
</evidence>
<comment type="similarity">
    <text evidence="6">Belongs to the DNA photolyase family.</text>
</comment>
<dbReference type="AlphaFoldDB" id="A0AAU7DV35"/>
<evidence type="ECO:0000256" key="1">
    <source>
        <dbReference type="ARBA" id="ARBA00022630"/>
    </source>
</evidence>
<proteinExistence type="inferred from homology"/>
<dbReference type="PROSITE" id="PS51645">
    <property type="entry name" value="PHR_CRY_ALPHA_BETA"/>
    <property type="match status" value="1"/>
</dbReference>
<dbReference type="InterPro" id="IPR014729">
    <property type="entry name" value="Rossmann-like_a/b/a_fold"/>
</dbReference>
<dbReference type="PROSITE" id="PS00691">
    <property type="entry name" value="DNA_PHOTOLYASES_1_2"/>
    <property type="match status" value="1"/>
</dbReference>
<protein>
    <submittedName>
        <fullName evidence="8">Deoxyribodipyrimidine photo-lyase</fullName>
        <ecNumber evidence="8">4.1.99.3</ecNumber>
    </submittedName>
</protein>
<dbReference type="PRINTS" id="PR00147">
    <property type="entry name" value="DNAPHOTLYASE"/>
</dbReference>
<dbReference type="EMBL" id="CP146203">
    <property type="protein sequence ID" value="XBH21135.1"/>
    <property type="molecule type" value="Genomic_DNA"/>
</dbReference>
<evidence type="ECO:0000256" key="6">
    <source>
        <dbReference type="RuleBase" id="RU004182"/>
    </source>
</evidence>
<comment type="cofactor">
    <cofactor evidence="4">
        <name>FAD</name>
        <dbReference type="ChEBI" id="CHEBI:57692"/>
    </cofactor>
    <text evidence="4">Binds 1 FAD per subunit.</text>
</comment>
<dbReference type="InterPro" id="IPR036155">
    <property type="entry name" value="Crypto/Photolyase_N_sf"/>
</dbReference>
<dbReference type="SUPFAM" id="SSF48173">
    <property type="entry name" value="Cryptochrome/photolyase FAD-binding domain"/>
    <property type="match status" value="1"/>
</dbReference>
<sequence length="475" mass="53122">MSTQNTLHGNQPELTVVLFRDDLRVADNPALSAAVEHGAPVVALYVLDEVSPGIRPLGGASKWWLHESLSALASALTELGIPLVLRVGPAQQIIAEVVAESGATRVLWNRRYGAGEMAVDSLCKDQLRAQGIAVTSFHATVLFEPWTVQTGAGKPYSVFTPFWRACRNGAEPRLPLPAPGPAVSGQTPTLATDTLEQWNLQPSRPNWAQGLRDTWAPGEARAWERLQDFLHNDLAGYAAGRDFPGEQVTSRLSPHLRWGEVSAHQIWHEVSAVRPHLSPAALEGATKFLTELGWREFSWHVLFHSPNLASTNWRSDFDSFMWPELDRDALAAWCRGRTGVPLVDAGMRELLKHGTMHNRVRMVVASFLTKNLLIDWREGERWFWDTLVDADPAANPFNWQWVAGSGADAAPYFRVFNPELQAKKFDPQNAYIRRHLPEWGTPDYPDPIVDLADSRRGALAAYQDFKERRSEQDLR</sequence>
<reference evidence="8" key="1">
    <citation type="submission" date="2024-02" db="EMBL/GenBank/DDBJ databases">
        <title>Tomenella chthoni gen. nov. sp. nov., a member of the family Jonesiaceae isolated from bat guano.</title>
        <authorList>
            <person name="Miller S.L."/>
            <person name="King J."/>
            <person name="Sankaranarayanan K."/>
            <person name="Lawson P.A."/>
        </authorList>
    </citation>
    <scope>NUCLEOTIDE SEQUENCE</scope>
    <source>
        <strain evidence="8">BS-20</strain>
    </source>
</reference>
<dbReference type="InterPro" id="IPR036134">
    <property type="entry name" value="Crypto/Photolyase_FAD-like_sf"/>
</dbReference>
<dbReference type="GO" id="GO:0003677">
    <property type="term" value="F:DNA binding"/>
    <property type="evidence" value="ECO:0007669"/>
    <property type="project" value="TreeGrafter"/>
</dbReference>
<dbReference type="Gene3D" id="1.25.40.80">
    <property type="match status" value="1"/>
</dbReference>
<evidence type="ECO:0000259" key="7">
    <source>
        <dbReference type="PROSITE" id="PS51645"/>
    </source>
</evidence>
<feature type="binding site" evidence="4">
    <location>
        <begin position="249"/>
        <end position="253"/>
    </location>
    <ligand>
        <name>FAD</name>
        <dbReference type="ChEBI" id="CHEBI:57692"/>
    </ligand>
</feature>
<dbReference type="PANTHER" id="PTHR11455:SF9">
    <property type="entry name" value="CRYPTOCHROME CIRCADIAN CLOCK 5 ISOFORM X1"/>
    <property type="match status" value="1"/>
</dbReference>
<dbReference type="GO" id="GO:0003904">
    <property type="term" value="F:deoxyribodipyrimidine photo-lyase activity"/>
    <property type="evidence" value="ECO:0007669"/>
    <property type="project" value="UniProtKB-EC"/>
</dbReference>
<feature type="site" description="Electron transfer via tryptophanyl radical" evidence="5">
    <location>
        <position position="322"/>
    </location>
</feature>
<evidence type="ECO:0000256" key="2">
    <source>
        <dbReference type="ARBA" id="ARBA00022827"/>
    </source>
</evidence>
<evidence type="ECO:0000256" key="4">
    <source>
        <dbReference type="PIRSR" id="PIRSR602081-1"/>
    </source>
</evidence>
<feature type="binding site" evidence="4">
    <location>
        <position position="237"/>
    </location>
    <ligand>
        <name>FAD</name>
        <dbReference type="ChEBI" id="CHEBI:57692"/>
    </ligand>
</feature>
<dbReference type="Gene3D" id="1.10.579.10">
    <property type="entry name" value="DNA Cyclobutane Dipyrimidine Photolyase, subunit A, domain 3"/>
    <property type="match status" value="1"/>
</dbReference>
<keyword evidence="1 4" id="KW-0285">Flavoprotein</keyword>
<name>A0AAU7DV35_9MICO</name>
<evidence type="ECO:0000313" key="8">
    <source>
        <dbReference type="EMBL" id="XBH21135.1"/>
    </source>
</evidence>
<feature type="binding site" evidence="4">
    <location>
        <begin position="389"/>
        <end position="391"/>
    </location>
    <ligand>
        <name>FAD</name>
        <dbReference type="ChEBI" id="CHEBI:57692"/>
    </ligand>
</feature>
<dbReference type="InterPro" id="IPR018394">
    <property type="entry name" value="DNA_photolyase_1_CS_C"/>
</dbReference>
<dbReference type="PANTHER" id="PTHR11455">
    <property type="entry name" value="CRYPTOCHROME"/>
    <property type="match status" value="1"/>
</dbReference>
<dbReference type="PROSITE" id="PS00394">
    <property type="entry name" value="DNA_PHOTOLYASES_1_1"/>
    <property type="match status" value="1"/>
</dbReference>
<gene>
    <name evidence="8" type="ORF">V5R04_13075</name>
</gene>